<organism evidence="2 3">
    <name type="scientific">Pseudoprevotella muciniphila</name>
    <dbReference type="NCBI Taxonomy" id="2133944"/>
    <lineage>
        <taxon>Bacteria</taxon>
        <taxon>Pseudomonadati</taxon>
        <taxon>Bacteroidota</taxon>
        <taxon>Bacteroidia</taxon>
        <taxon>Bacteroidales</taxon>
        <taxon>Prevotellaceae</taxon>
        <taxon>Pseudoprevotella</taxon>
    </lineage>
</organism>
<evidence type="ECO:0000259" key="1">
    <source>
        <dbReference type="SMART" id="SM00479"/>
    </source>
</evidence>
<protein>
    <submittedName>
        <fullName evidence="2">3'-5' exonuclease</fullName>
    </submittedName>
</protein>
<accession>A0A5P8E519</accession>
<dbReference type="Pfam" id="PF00929">
    <property type="entry name" value="RNase_T"/>
    <property type="match status" value="1"/>
</dbReference>
<dbReference type="GO" id="GO:0045004">
    <property type="term" value="P:DNA replication proofreading"/>
    <property type="evidence" value="ECO:0007669"/>
    <property type="project" value="TreeGrafter"/>
</dbReference>
<dbReference type="KEGG" id="alq:C7Y71_003385"/>
<dbReference type="InterPro" id="IPR013520">
    <property type="entry name" value="Ribonucl_H"/>
</dbReference>
<keyword evidence="3" id="KW-1185">Reference proteome</keyword>
<dbReference type="AlphaFoldDB" id="A0A5P8E519"/>
<dbReference type="Pfam" id="PF20600">
    <property type="entry name" value="ExoX-like_C"/>
    <property type="match status" value="1"/>
</dbReference>
<dbReference type="InterPro" id="IPR012337">
    <property type="entry name" value="RNaseH-like_sf"/>
</dbReference>
<dbReference type="InterPro" id="IPR036397">
    <property type="entry name" value="RNaseH_sf"/>
</dbReference>
<evidence type="ECO:0000313" key="2">
    <source>
        <dbReference type="EMBL" id="QFQ12139.1"/>
    </source>
</evidence>
<evidence type="ECO:0000313" key="3">
    <source>
        <dbReference type="Proteomes" id="UP000249375"/>
    </source>
</evidence>
<dbReference type="PANTHER" id="PTHR30231">
    <property type="entry name" value="DNA POLYMERASE III SUBUNIT EPSILON"/>
    <property type="match status" value="1"/>
</dbReference>
<dbReference type="OrthoDB" id="9791657at2"/>
<gene>
    <name evidence="2" type="ORF">C7Y71_003385</name>
</gene>
<reference evidence="2 3" key="1">
    <citation type="submission" date="2018-11" db="EMBL/GenBank/DDBJ databases">
        <authorList>
            <person name="Na S.W."/>
            <person name="Baik M."/>
        </authorList>
    </citation>
    <scope>NUCLEOTIDE SEQUENCE [LARGE SCALE GENOMIC DNA]</scope>
    <source>
        <strain evidence="2 3">E39</strain>
    </source>
</reference>
<dbReference type="SMART" id="SM00479">
    <property type="entry name" value="EXOIII"/>
    <property type="match status" value="1"/>
</dbReference>
<keyword evidence="2" id="KW-0540">Nuclease</keyword>
<dbReference type="GO" id="GO:0005829">
    <property type="term" value="C:cytosol"/>
    <property type="evidence" value="ECO:0007669"/>
    <property type="project" value="TreeGrafter"/>
</dbReference>
<dbReference type="SUPFAM" id="SSF53098">
    <property type="entry name" value="Ribonuclease H-like"/>
    <property type="match status" value="1"/>
</dbReference>
<keyword evidence="2" id="KW-0378">Hydrolase</keyword>
<keyword evidence="2" id="KW-0269">Exonuclease</keyword>
<feature type="domain" description="Exonuclease" evidence="1">
    <location>
        <begin position="8"/>
        <end position="174"/>
    </location>
</feature>
<sequence length="255" mass="29035">MKLNLQRPLVFLDIESTGLSVTADRIVELSMVKVMPDGTEDVRTQRFNPTIPISAEASAVNGIKDEDVADCPTFKEKAHDVMAFIEGCDLAGFNSNHYDIPLLAEELLRAGIDFRPERHRLIDVQTIFHKMEQRTLEAAYKFYCDKRLEGAHTAEADTKATYEVLMAQLDRYSDLQNDVAFLSDFSSRGKNVDLACRIVLNDAGEEVVNFGKHKGKTIRELVKRDPAFFAWVQQGDFPQDTKRAFLRLRLKYKDQ</sequence>
<proteinExistence type="predicted"/>
<dbReference type="RefSeq" id="WP_111898566.1">
    <property type="nucleotide sequence ID" value="NZ_CP033459.1"/>
</dbReference>
<name>A0A5P8E519_9BACT</name>
<dbReference type="Gene3D" id="3.30.420.10">
    <property type="entry name" value="Ribonuclease H-like superfamily/Ribonuclease H"/>
    <property type="match status" value="1"/>
</dbReference>
<dbReference type="PANTHER" id="PTHR30231:SF41">
    <property type="entry name" value="DNA POLYMERASE III SUBUNIT EPSILON"/>
    <property type="match status" value="1"/>
</dbReference>
<dbReference type="CDD" id="cd06127">
    <property type="entry name" value="DEDDh"/>
    <property type="match status" value="1"/>
</dbReference>
<dbReference type="Proteomes" id="UP000249375">
    <property type="component" value="Chromosome"/>
</dbReference>
<dbReference type="EMBL" id="CP033459">
    <property type="protein sequence ID" value="QFQ12139.1"/>
    <property type="molecule type" value="Genomic_DNA"/>
</dbReference>
<dbReference type="GO" id="GO:0003676">
    <property type="term" value="F:nucleic acid binding"/>
    <property type="evidence" value="ECO:0007669"/>
    <property type="project" value="InterPro"/>
</dbReference>
<dbReference type="InterPro" id="IPR046768">
    <property type="entry name" value="ExoX-like_C"/>
</dbReference>
<dbReference type="GO" id="GO:0008408">
    <property type="term" value="F:3'-5' exonuclease activity"/>
    <property type="evidence" value="ECO:0007669"/>
    <property type="project" value="TreeGrafter"/>
</dbReference>